<sequence>MSTQVTVVGIGADGWTGLSARARELVEAADVVLGGERHLAMLPPTGSAGGGAGSGADADQTREPWPSPLREGLPALLEQHQGKNVVALASGDPLVSGIATTLVDLLGKDSVEVVPALSSVALARARMRWSAESTEVVTLVGRDPHLVARSLAPGLRLLVLSSDGSTPAEVAGLLTAAGYGASPLTVLADLGSETESRTDGVAASWGDQSAPDLNVVAVELVSSGATVLGFTAGLPEGAFDHDGQITKRDVRASALARLAPLPGQLLWDVGAGAGSVAIEWMRAHPTCRAIAIEAREDRSSRIARNADALGVPALQVLTGHAPEALTDLEAPHAIFIGGGATEEGVLDACWSALRPGGRLVVHGVTLETEAVLAVRYAQLGGELTRLHVEHAAPIGSFTGWTPARAITQLAVTKADV</sequence>
<dbReference type="InterPro" id="IPR006365">
    <property type="entry name" value="Cbl_synth_CobL"/>
</dbReference>
<dbReference type="GO" id="GO:0009236">
    <property type="term" value="P:cobalamin biosynthetic process"/>
    <property type="evidence" value="ECO:0007669"/>
    <property type="project" value="UniProtKB-UniPathway"/>
</dbReference>
<dbReference type="NCBIfam" id="TIGR02469">
    <property type="entry name" value="CbiT"/>
    <property type="match status" value="1"/>
</dbReference>
<name>A0A5M4FAW9_9ACTN</name>
<dbReference type="InterPro" id="IPR029063">
    <property type="entry name" value="SAM-dependent_MTases_sf"/>
</dbReference>
<dbReference type="InterPro" id="IPR012818">
    <property type="entry name" value="CbiE"/>
</dbReference>
<keyword evidence="4" id="KW-0808">Transferase</keyword>
<dbReference type="SUPFAM" id="SSF53790">
    <property type="entry name" value="Tetrapyrrole methylase"/>
    <property type="match status" value="1"/>
</dbReference>
<evidence type="ECO:0000256" key="2">
    <source>
        <dbReference type="ARBA" id="ARBA00022573"/>
    </source>
</evidence>
<keyword evidence="9" id="KW-1185">Reference proteome</keyword>
<dbReference type="AlphaFoldDB" id="A0A5M4FAW9"/>
<evidence type="ECO:0000256" key="4">
    <source>
        <dbReference type="ARBA" id="ARBA00022679"/>
    </source>
</evidence>
<dbReference type="CDD" id="cd11644">
    <property type="entry name" value="Precorrin-6Y-MT"/>
    <property type="match status" value="1"/>
</dbReference>
<feature type="region of interest" description="Disordered" evidence="6">
    <location>
        <begin position="42"/>
        <end position="69"/>
    </location>
</feature>
<evidence type="ECO:0000256" key="1">
    <source>
        <dbReference type="ARBA" id="ARBA00004953"/>
    </source>
</evidence>
<keyword evidence="2" id="KW-0169">Cobalamin biosynthesis</keyword>
<dbReference type="UniPathway" id="UPA00148"/>
<evidence type="ECO:0000313" key="9">
    <source>
        <dbReference type="Proteomes" id="UP000380867"/>
    </source>
</evidence>
<dbReference type="EMBL" id="SDPQ02000003">
    <property type="protein sequence ID" value="KAA1395399.1"/>
    <property type="molecule type" value="Genomic_DNA"/>
</dbReference>
<evidence type="ECO:0000259" key="7">
    <source>
        <dbReference type="Pfam" id="PF00590"/>
    </source>
</evidence>
<comment type="pathway">
    <text evidence="1">Cofactor biosynthesis; adenosylcobalamin biosynthesis.</text>
</comment>
<dbReference type="InterPro" id="IPR050714">
    <property type="entry name" value="Cobalamin_biosynth_MTase"/>
</dbReference>
<dbReference type="CDD" id="cd02440">
    <property type="entry name" value="AdoMet_MTases"/>
    <property type="match status" value="1"/>
</dbReference>
<accession>A0A5M4FAW9</accession>
<dbReference type="Proteomes" id="UP000380867">
    <property type="component" value="Unassembled WGS sequence"/>
</dbReference>
<dbReference type="InterPro" id="IPR014777">
    <property type="entry name" value="4pyrrole_Mease_sub1"/>
</dbReference>
<proteinExistence type="predicted"/>
<dbReference type="PIRSF" id="PIRSF036428">
    <property type="entry name" value="CobL"/>
    <property type="match status" value="1"/>
</dbReference>
<dbReference type="GO" id="GO:0008276">
    <property type="term" value="F:protein methyltransferase activity"/>
    <property type="evidence" value="ECO:0007669"/>
    <property type="project" value="InterPro"/>
</dbReference>
<feature type="domain" description="Tetrapyrrole methylase" evidence="7">
    <location>
        <begin position="5"/>
        <end position="199"/>
    </location>
</feature>
<dbReference type="SUPFAM" id="SSF53335">
    <property type="entry name" value="S-adenosyl-L-methionine-dependent methyltransferases"/>
    <property type="match status" value="1"/>
</dbReference>
<dbReference type="OrthoDB" id="9787825at2"/>
<dbReference type="NCBIfam" id="TIGR02467">
    <property type="entry name" value="CbiE"/>
    <property type="match status" value="1"/>
</dbReference>
<dbReference type="Gene3D" id="3.40.50.150">
    <property type="entry name" value="Vaccinia Virus protein VP39"/>
    <property type="match status" value="1"/>
</dbReference>
<protein>
    <submittedName>
        <fullName evidence="8">Precorrin-6y C5,15-methyltransferase (Decarboxylating) subunit CbiE</fullName>
    </submittedName>
</protein>
<evidence type="ECO:0000256" key="5">
    <source>
        <dbReference type="ARBA" id="ARBA00022691"/>
    </source>
</evidence>
<evidence type="ECO:0000256" key="3">
    <source>
        <dbReference type="ARBA" id="ARBA00022603"/>
    </source>
</evidence>
<dbReference type="Pfam" id="PF00590">
    <property type="entry name" value="TP_methylase"/>
    <property type="match status" value="1"/>
</dbReference>
<dbReference type="InterPro" id="IPR014008">
    <property type="entry name" value="Cbl_synth_MTase_CbiT"/>
</dbReference>
<keyword evidence="3" id="KW-0489">Methyltransferase</keyword>
<evidence type="ECO:0000313" key="8">
    <source>
        <dbReference type="EMBL" id="KAA1395399.1"/>
    </source>
</evidence>
<dbReference type="PANTHER" id="PTHR43182">
    <property type="entry name" value="COBALT-PRECORRIN-6B C(15)-METHYLTRANSFERASE (DECARBOXYLATING)"/>
    <property type="match status" value="1"/>
</dbReference>
<comment type="caution">
    <text evidence="8">The sequence shown here is derived from an EMBL/GenBank/DDBJ whole genome shotgun (WGS) entry which is preliminary data.</text>
</comment>
<gene>
    <name evidence="8" type="primary">cbiE</name>
    <name evidence="8" type="ORF">ESP70_014675</name>
</gene>
<dbReference type="PANTHER" id="PTHR43182:SF1">
    <property type="entry name" value="COBALT-PRECORRIN-7 C(5)-METHYLTRANSFERASE"/>
    <property type="match status" value="1"/>
</dbReference>
<dbReference type="Gene3D" id="3.40.1010.10">
    <property type="entry name" value="Cobalt-precorrin-4 Transmethylase, Domain 1"/>
    <property type="match status" value="1"/>
</dbReference>
<dbReference type="InterPro" id="IPR035996">
    <property type="entry name" value="4pyrrol_Methylase_sf"/>
</dbReference>
<keyword evidence="5" id="KW-0949">S-adenosyl-L-methionine</keyword>
<dbReference type="RefSeq" id="WP_149690065.1">
    <property type="nucleotide sequence ID" value="NZ_SDPQ02000003.1"/>
</dbReference>
<dbReference type="GO" id="GO:0032259">
    <property type="term" value="P:methylation"/>
    <property type="evidence" value="ECO:0007669"/>
    <property type="project" value="UniProtKB-KW"/>
</dbReference>
<evidence type="ECO:0000256" key="6">
    <source>
        <dbReference type="SAM" id="MobiDB-lite"/>
    </source>
</evidence>
<dbReference type="InterPro" id="IPR000878">
    <property type="entry name" value="4pyrrol_Mease"/>
</dbReference>
<reference evidence="8" key="1">
    <citation type="submission" date="2019-09" db="EMBL/GenBank/DDBJ databases">
        <authorList>
            <person name="Li J."/>
        </authorList>
    </citation>
    <scope>NUCLEOTIDE SEQUENCE [LARGE SCALE GENOMIC DNA]</scope>
    <source>
        <strain evidence="8">JCM 14732</strain>
    </source>
</reference>
<organism evidence="8 9">
    <name type="scientific">Aeromicrobium ginsengisoli</name>
    <dbReference type="NCBI Taxonomy" id="363867"/>
    <lineage>
        <taxon>Bacteria</taxon>
        <taxon>Bacillati</taxon>
        <taxon>Actinomycetota</taxon>
        <taxon>Actinomycetes</taxon>
        <taxon>Propionibacteriales</taxon>
        <taxon>Nocardioidaceae</taxon>
        <taxon>Aeromicrobium</taxon>
    </lineage>
</organism>